<sequence>MPQNISPVRNSLIYCISRNHLLLSIPFPPQNLTNSPNPSSPPLLPFSSYPDYLPPSPFPAPYPYLLSPPNPPPRPVPSDENPVSNLFSDEPPVFFLLFLTMRNMMTKARLMTRAVMPILMPILRVLERGLGLVDVLRGRRVGREEGRVRVWDGVEMEEEGGVGIVEGDEGVGVGVQVEGARALMEIFICA</sequence>
<keyword evidence="2" id="KW-1185">Reference proteome</keyword>
<accession>A0A6A5WYV9</accession>
<name>A0A6A5WYV9_9PLEO</name>
<dbReference type="AlphaFoldDB" id="A0A6A5WYV9"/>
<protein>
    <submittedName>
        <fullName evidence="1">Uncharacterized protein</fullName>
    </submittedName>
</protein>
<dbReference type="Proteomes" id="UP000799779">
    <property type="component" value="Unassembled WGS sequence"/>
</dbReference>
<evidence type="ECO:0000313" key="2">
    <source>
        <dbReference type="Proteomes" id="UP000799779"/>
    </source>
</evidence>
<gene>
    <name evidence="1" type="ORF">P154DRAFT_597323</name>
</gene>
<organism evidence="1 2">
    <name type="scientific">Amniculicola lignicola CBS 123094</name>
    <dbReference type="NCBI Taxonomy" id="1392246"/>
    <lineage>
        <taxon>Eukaryota</taxon>
        <taxon>Fungi</taxon>
        <taxon>Dikarya</taxon>
        <taxon>Ascomycota</taxon>
        <taxon>Pezizomycotina</taxon>
        <taxon>Dothideomycetes</taxon>
        <taxon>Pleosporomycetidae</taxon>
        <taxon>Pleosporales</taxon>
        <taxon>Amniculicolaceae</taxon>
        <taxon>Amniculicola</taxon>
    </lineage>
</organism>
<evidence type="ECO:0000313" key="1">
    <source>
        <dbReference type="EMBL" id="KAF2006940.1"/>
    </source>
</evidence>
<proteinExistence type="predicted"/>
<dbReference type="EMBL" id="ML977558">
    <property type="protein sequence ID" value="KAF2006940.1"/>
    <property type="molecule type" value="Genomic_DNA"/>
</dbReference>
<reference evidence="1" key="1">
    <citation type="journal article" date="2020" name="Stud. Mycol.">
        <title>101 Dothideomycetes genomes: a test case for predicting lifestyles and emergence of pathogens.</title>
        <authorList>
            <person name="Haridas S."/>
            <person name="Albert R."/>
            <person name="Binder M."/>
            <person name="Bloem J."/>
            <person name="Labutti K."/>
            <person name="Salamov A."/>
            <person name="Andreopoulos B."/>
            <person name="Baker S."/>
            <person name="Barry K."/>
            <person name="Bills G."/>
            <person name="Bluhm B."/>
            <person name="Cannon C."/>
            <person name="Castanera R."/>
            <person name="Culley D."/>
            <person name="Daum C."/>
            <person name="Ezra D."/>
            <person name="Gonzalez J."/>
            <person name="Henrissat B."/>
            <person name="Kuo A."/>
            <person name="Liang C."/>
            <person name="Lipzen A."/>
            <person name="Lutzoni F."/>
            <person name="Magnuson J."/>
            <person name="Mondo S."/>
            <person name="Nolan M."/>
            <person name="Ohm R."/>
            <person name="Pangilinan J."/>
            <person name="Park H.-J."/>
            <person name="Ramirez L."/>
            <person name="Alfaro M."/>
            <person name="Sun H."/>
            <person name="Tritt A."/>
            <person name="Yoshinaga Y."/>
            <person name="Zwiers L.-H."/>
            <person name="Turgeon B."/>
            <person name="Goodwin S."/>
            <person name="Spatafora J."/>
            <person name="Crous P."/>
            <person name="Grigoriev I."/>
        </authorList>
    </citation>
    <scope>NUCLEOTIDE SEQUENCE</scope>
    <source>
        <strain evidence="1">CBS 123094</strain>
    </source>
</reference>